<keyword evidence="1" id="KW-0812">Transmembrane</keyword>
<evidence type="ECO:0000313" key="2">
    <source>
        <dbReference type="EMBL" id="AWN34955.1"/>
    </source>
</evidence>
<protein>
    <recommendedName>
        <fullName evidence="4">DUF4337 domain-containing protein</fullName>
    </recommendedName>
</protein>
<sequence>MSGGHGAIEGSNKRVALLISVLALFLAFSETLGKAAQTEAIGANIEAANQWAFFQARTIRSTVLKTADEMVALAPPGPNQEAVQAKRAEWAKTMARWDSEPATGEGRKELAEKAKANQEKRDLSLHRYHHYELASAAFQIGIVLASAQVITGIVALAVAGGLLGAAGAVMLGFGFLAPHALHLF</sequence>
<dbReference type="RefSeq" id="WP_109950087.1">
    <property type="nucleotide sequence ID" value="NZ_CP029551.1"/>
</dbReference>
<evidence type="ECO:0008006" key="4">
    <source>
        <dbReference type="Google" id="ProtNLM"/>
    </source>
</evidence>
<evidence type="ECO:0000256" key="1">
    <source>
        <dbReference type="SAM" id="Phobius"/>
    </source>
</evidence>
<evidence type="ECO:0000313" key="3">
    <source>
        <dbReference type="Proteomes" id="UP000246058"/>
    </source>
</evidence>
<dbReference type="KEGG" id="meti:DK427_03685"/>
<dbReference type="Proteomes" id="UP000246058">
    <property type="component" value="Chromosome"/>
</dbReference>
<name>A0A2U8VMP4_9HYPH</name>
<accession>A0A2U8VMP4</accession>
<reference evidence="2 3" key="1">
    <citation type="submission" date="2018-05" db="EMBL/GenBank/DDBJ databases">
        <title>Complete Genome Sequence of Methylobacterium sp. 17Sr1-43.</title>
        <authorList>
            <person name="Srinivasan S."/>
        </authorList>
    </citation>
    <scope>NUCLEOTIDE SEQUENCE [LARGE SCALE GENOMIC DNA]</scope>
    <source>
        <strain evidence="2 3">17Sr1-43</strain>
    </source>
</reference>
<dbReference type="Pfam" id="PF14235">
    <property type="entry name" value="DUF4337"/>
    <property type="match status" value="1"/>
</dbReference>
<proteinExistence type="predicted"/>
<keyword evidence="3" id="KW-1185">Reference proteome</keyword>
<organism evidence="2 3">
    <name type="scientific">Methylobacterium radiodurans</name>
    <dbReference type="NCBI Taxonomy" id="2202828"/>
    <lineage>
        <taxon>Bacteria</taxon>
        <taxon>Pseudomonadati</taxon>
        <taxon>Pseudomonadota</taxon>
        <taxon>Alphaproteobacteria</taxon>
        <taxon>Hyphomicrobiales</taxon>
        <taxon>Methylobacteriaceae</taxon>
        <taxon>Methylobacterium</taxon>
    </lineage>
</organism>
<keyword evidence="1" id="KW-0472">Membrane</keyword>
<keyword evidence="1" id="KW-1133">Transmembrane helix</keyword>
<dbReference type="AlphaFoldDB" id="A0A2U8VMP4"/>
<gene>
    <name evidence="2" type="ORF">DK427_03685</name>
</gene>
<dbReference type="EMBL" id="CP029551">
    <property type="protein sequence ID" value="AWN34955.1"/>
    <property type="molecule type" value="Genomic_DNA"/>
</dbReference>
<dbReference type="OrthoDB" id="7992954at2"/>
<dbReference type="InterPro" id="IPR025570">
    <property type="entry name" value="DUF4337"/>
</dbReference>
<feature type="transmembrane region" description="Helical" evidence="1">
    <location>
        <begin position="153"/>
        <end position="177"/>
    </location>
</feature>